<evidence type="ECO:0000256" key="6">
    <source>
        <dbReference type="ARBA" id="ARBA00023136"/>
    </source>
</evidence>
<dbReference type="PANTHER" id="PTHR43549:SF3">
    <property type="entry name" value="MULTIDRUG RESISTANCE PROTEIN YPNP-RELATED"/>
    <property type="match status" value="1"/>
</dbReference>
<proteinExistence type="predicted"/>
<comment type="caution">
    <text evidence="8">The sequence shown here is derived from an EMBL/GenBank/DDBJ whole genome shotgun (WGS) entry which is preliminary data.</text>
</comment>
<protein>
    <submittedName>
        <fullName evidence="8">MATE family efflux transporter</fullName>
    </submittedName>
</protein>
<feature type="transmembrane region" description="Helical" evidence="7">
    <location>
        <begin position="423"/>
        <end position="442"/>
    </location>
</feature>
<evidence type="ECO:0000256" key="2">
    <source>
        <dbReference type="ARBA" id="ARBA00022448"/>
    </source>
</evidence>
<keyword evidence="4 7" id="KW-0812">Transmembrane</keyword>
<feature type="transmembrane region" description="Helical" evidence="7">
    <location>
        <begin position="199"/>
        <end position="217"/>
    </location>
</feature>
<evidence type="ECO:0000313" key="8">
    <source>
        <dbReference type="EMBL" id="MEN7538676.1"/>
    </source>
</evidence>
<dbReference type="RefSeq" id="WP_346786136.1">
    <property type="nucleotide sequence ID" value="NZ_JBDLBR010000007.1"/>
</dbReference>
<evidence type="ECO:0000256" key="7">
    <source>
        <dbReference type="SAM" id="Phobius"/>
    </source>
</evidence>
<comment type="subcellular location">
    <subcellularLocation>
        <location evidence="1">Cell inner membrane</location>
        <topology evidence="1">Multi-pass membrane protein</topology>
    </subcellularLocation>
</comment>
<evidence type="ECO:0000256" key="3">
    <source>
        <dbReference type="ARBA" id="ARBA00022475"/>
    </source>
</evidence>
<feature type="transmembrane region" description="Helical" evidence="7">
    <location>
        <begin position="316"/>
        <end position="339"/>
    </location>
</feature>
<dbReference type="NCBIfam" id="TIGR00797">
    <property type="entry name" value="matE"/>
    <property type="match status" value="1"/>
</dbReference>
<keyword evidence="2" id="KW-0813">Transport</keyword>
<gene>
    <name evidence="8" type="ORF">ABDJ38_15975</name>
</gene>
<dbReference type="Pfam" id="PF01554">
    <property type="entry name" value="MatE"/>
    <property type="match status" value="2"/>
</dbReference>
<feature type="transmembrane region" description="Helical" evidence="7">
    <location>
        <begin position="21"/>
        <end position="42"/>
    </location>
</feature>
<dbReference type="Proteomes" id="UP001484535">
    <property type="component" value="Unassembled WGS sequence"/>
</dbReference>
<dbReference type="PANTHER" id="PTHR43549">
    <property type="entry name" value="MULTIDRUG RESISTANCE PROTEIN YPNP-RELATED"/>
    <property type="match status" value="1"/>
</dbReference>
<evidence type="ECO:0000313" key="9">
    <source>
        <dbReference type="Proteomes" id="UP001484535"/>
    </source>
</evidence>
<evidence type="ECO:0000256" key="5">
    <source>
        <dbReference type="ARBA" id="ARBA00022989"/>
    </source>
</evidence>
<feature type="transmembrane region" description="Helical" evidence="7">
    <location>
        <begin position="128"/>
        <end position="149"/>
    </location>
</feature>
<dbReference type="InterPro" id="IPR002528">
    <property type="entry name" value="MATE_fam"/>
</dbReference>
<keyword evidence="9" id="KW-1185">Reference proteome</keyword>
<dbReference type="InterPro" id="IPR052031">
    <property type="entry name" value="Membrane_Transporter-Flippase"/>
</dbReference>
<feature type="transmembrane region" description="Helical" evidence="7">
    <location>
        <begin position="89"/>
        <end position="122"/>
    </location>
</feature>
<keyword evidence="5 7" id="KW-1133">Transmembrane helix</keyword>
<keyword evidence="3" id="KW-1003">Cell membrane</keyword>
<organism evidence="8 9">
    <name type="scientific">Aurantiacibacter flavus</name>
    <dbReference type="NCBI Taxonomy" id="3145232"/>
    <lineage>
        <taxon>Bacteria</taxon>
        <taxon>Pseudomonadati</taxon>
        <taxon>Pseudomonadota</taxon>
        <taxon>Alphaproteobacteria</taxon>
        <taxon>Sphingomonadales</taxon>
        <taxon>Erythrobacteraceae</taxon>
        <taxon>Aurantiacibacter</taxon>
    </lineage>
</organism>
<evidence type="ECO:0000256" key="1">
    <source>
        <dbReference type="ARBA" id="ARBA00004429"/>
    </source>
</evidence>
<dbReference type="InterPro" id="IPR048279">
    <property type="entry name" value="MdtK-like"/>
</dbReference>
<reference evidence="8 9" key="1">
    <citation type="submission" date="2024-05" db="EMBL/GenBank/DDBJ databases">
        <authorList>
            <person name="Park S."/>
        </authorList>
    </citation>
    <scope>NUCLEOTIDE SEQUENCE [LARGE SCALE GENOMIC DNA]</scope>
    <source>
        <strain evidence="8 9">DGU5</strain>
    </source>
</reference>
<dbReference type="EMBL" id="JBDLBR010000007">
    <property type="protein sequence ID" value="MEN7538676.1"/>
    <property type="molecule type" value="Genomic_DNA"/>
</dbReference>
<feature type="transmembrane region" description="Helical" evidence="7">
    <location>
        <begin position="161"/>
        <end position="179"/>
    </location>
</feature>
<evidence type="ECO:0000256" key="4">
    <source>
        <dbReference type="ARBA" id="ARBA00022692"/>
    </source>
</evidence>
<sequence length="454" mass="46461">MSEKARLVRGSIAGHLVRQTAPMIIGVSAMVSTGIVDAYYIGRLGATELAAISFIFPVGTALSSLGVGVMVGTSSVVSRAIGAGNERRAASCATLGVLLGLSFGLLIALALALGATSLFSLMGADGEALRLIGLYMMPYALGFPLLLCLSGLNGTLRAQGLANRSTLVSLSFALANWVLDPILIDGAFGFEGFGMAGAAYATVAGWLLGLSVGLWAVQSSEIPLRPALLREADVAEGARDVLRVALPASFTSSINPLGLAILTGLLAREGEAAVGGFGIGGRLQTFAVVPLLGLSGSIGAIVGQNWGAAAYDRARLALVQSGLFCLVYGLVVATALYFFCDQLAALFTDDPATRQAATSYLRIAAWGYAAYGVFIVCNGAFNAVGHATKALVLSLARVGLAMVPFALLFQPSWGASAVYSGELVANMAGGLVAAALAYRLLAFSGTSRKPPKTP</sequence>
<accession>A0ABV0D1E1</accession>
<feature type="transmembrane region" description="Helical" evidence="7">
    <location>
        <begin position="390"/>
        <end position="411"/>
    </location>
</feature>
<keyword evidence="6 7" id="KW-0472">Membrane</keyword>
<feature type="transmembrane region" description="Helical" evidence="7">
    <location>
        <begin position="359"/>
        <end position="381"/>
    </location>
</feature>
<feature type="transmembrane region" description="Helical" evidence="7">
    <location>
        <begin position="54"/>
        <end position="77"/>
    </location>
</feature>
<dbReference type="PIRSF" id="PIRSF006603">
    <property type="entry name" value="DinF"/>
    <property type="match status" value="1"/>
</dbReference>
<name>A0ABV0D1E1_9SPHN</name>